<organism evidence="2 3">
    <name type="scientific">Fundicoccus culcitae</name>
    <dbReference type="NCBI Taxonomy" id="2969821"/>
    <lineage>
        <taxon>Bacteria</taxon>
        <taxon>Bacillati</taxon>
        <taxon>Bacillota</taxon>
        <taxon>Bacilli</taxon>
        <taxon>Lactobacillales</taxon>
        <taxon>Aerococcaceae</taxon>
        <taxon>Fundicoccus</taxon>
    </lineage>
</organism>
<gene>
    <name evidence="2" type="ORF">NRE15_06605</name>
</gene>
<sequence>MGKEQAFIIGDIHGMDQALDDILKKWDKASQQLVFVGDYIDRGHNSAATLQKVYALNQEEGAICLRGNHEQLLLDFLDHPMMNWNLYKRNGGTTTISNILEIPELQINTFSAKRIAKEVMQTLPWLRDWLSHLPYYYTFGEFIVVHAGVDLSLTDWRQTKPFDFIWIREPFHYKDNHTGHTIIFGHTPTMMLHQNFNDFSIWQEDRKIGIDTGAVYGGRLTAIVIDAHTVLETYQIETHKEN</sequence>
<feature type="domain" description="Calcineurin-like phosphoesterase" evidence="1">
    <location>
        <begin position="8"/>
        <end position="189"/>
    </location>
</feature>
<accession>A0ABY5P9U8</accession>
<dbReference type="RefSeq" id="WP_313794798.1">
    <property type="nucleotide sequence ID" value="NZ_CP102453.1"/>
</dbReference>
<dbReference type="InterPro" id="IPR004843">
    <property type="entry name" value="Calcineurin-like_PHP"/>
</dbReference>
<dbReference type="InterPro" id="IPR029052">
    <property type="entry name" value="Metallo-depent_PP-like"/>
</dbReference>
<evidence type="ECO:0000313" key="3">
    <source>
        <dbReference type="Proteomes" id="UP001315967"/>
    </source>
</evidence>
<evidence type="ECO:0000259" key="1">
    <source>
        <dbReference type="Pfam" id="PF00149"/>
    </source>
</evidence>
<name>A0ABY5P9U8_9LACT</name>
<dbReference type="SUPFAM" id="SSF56300">
    <property type="entry name" value="Metallo-dependent phosphatases"/>
    <property type="match status" value="1"/>
</dbReference>
<proteinExistence type="predicted"/>
<protein>
    <submittedName>
        <fullName evidence="2">Serine/threonine protein phosphatase</fullName>
    </submittedName>
</protein>
<dbReference type="Pfam" id="PF00149">
    <property type="entry name" value="Metallophos"/>
    <property type="match status" value="1"/>
</dbReference>
<dbReference type="Proteomes" id="UP001315967">
    <property type="component" value="Chromosome"/>
</dbReference>
<dbReference type="Gene3D" id="3.60.21.10">
    <property type="match status" value="1"/>
</dbReference>
<dbReference type="EMBL" id="CP102453">
    <property type="protein sequence ID" value="UUX35309.1"/>
    <property type="molecule type" value="Genomic_DNA"/>
</dbReference>
<dbReference type="InterPro" id="IPR050126">
    <property type="entry name" value="Ap4A_hydrolase"/>
</dbReference>
<evidence type="ECO:0000313" key="2">
    <source>
        <dbReference type="EMBL" id="UUX35309.1"/>
    </source>
</evidence>
<reference evidence="2 3" key="1">
    <citation type="submission" date="2022-08" db="EMBL/GenBank/DDBJ databases">
        <title>Aerococcaceae sp. nov isolated from spoiled eye mask.</title>
        <authorList>
            <person name="Zhou G."/>
            <person name="Xie X.-B."/>
            <person name="Shi Q.-S."/>
            <person name="Wang Y.-S."/>
            <person name="Wen X."/>
            <person name="Peng H."/>
            <person name="Yang X.-J."/>
            <person name="Tao H.-B."/>
            <person name="Huang X.-M."/>
        </authorList>
    </citation>
    <scope>NUCLEOTIDE SEQUENCE [LARGE SCALE GENOMIC DNA]</scope>
    <source>
        <strain evidence="3">DM20194951</strain>
    </source>
</reference>
<dbReference type="PANTHER" id="PTHR42850">
    <property type="entry name" value="METALLOPHOSPHOESTERASE"/>
    <property type="match status" value="1"/>
</dbReference>
<dbReference type="CDD" id="cd00144">
    <property type="entry name" value="MPP_PPP_family"/>
    <property type="match status" value="1"/>
</dbReference>
<keyword evidence="3" id="KW-1185">Reference proteome</keyword>
<dbReference type="PANTHER" id="PTHR42850:SF4">
    <property type="entry name" value="ZINC-DEPENDENT ENDOPOLYPHOSPHATASE"/>
    <property type="match status" value="1"/>
</dbReference>